<proteinExistence type="predicted"/>
<keyword evidence="4" id="KW-1185">Reference proteome</keyword>
<dbReference type="KEGG" id="aup:AsAng_0016780"/>
<dbReference type="EMBL" id="AP026867">
    <property type="protein sequence ID" value="BDS10968.1"/>
    <property type="molecule type" value="Genomic_DNA"/>
</dbReference>
<dbReference type="EMBL" id="AP026867">
    <property type="protein sequence ID" value="BDS10919.1"/>
    <property type="molecule type" value="Genomic_DNA"/>
</dbReference>
<evidence type="ECO:0000313" key="2">
    <source>
        <dbReference type="EMBL" id="BDS10919.1"/>
    </source>
</evidence>
<dbReference type="RefSeq" id="WP_264791868.1">
    <property type="nucleotide sequence ID" value="NZ_AP026867.1"/>
</dbReference>
<organism evidence="3 4">
    <name type="scientific">Aureispira anguillae</name>
    <dbReference type="NCBI Taxonomy" id="2864201"/>
    <lineage>
        <taxon>Bacteria</taxon>
        <taxon>Pseudomonadati</taxon>
        <taxon>Bacteroidota</taxon>
        <taxon>Saprospiria</taxon>
        <taxon>Saprospirales</taxon>
        <taxon>Saprospiraceae</taxon>
        <taxon>Aureispira</taxon>
    </lineage>
</organism>
<accession>A0A915YDC3</accession>
<evidence type="ECO:0000313" key="1">
    <source>
        <dbReference type="EMBL" id="BDS10578.1"/>
    </source>
</evidence>
<dbReference type="KEGG" id="aup:AsAng_0016290"/>
<name>A0A915YDC3_9BACT</name>
<evidence type="ECO:0000313" key="4">
    <source>
        <dbReference type="Proteomes" id="UP001060919"/>
    </source>
</evidence>
<sequence length="241" mass="26765">MKVRVFFPVGNQYYLPSPWVEINGERSFEPVENQPQYKLAAVVEQAVQKGTAIIDKSMSMGDCYNVKAITPRASNKENSDKVEYSQIEVIIETATDAEAKVCLGMSDLGLEIFDGAQVVKGSPVIGGTFKDNTLNVIGRLANHGLLQITGARFLASNDNVYSYSPRFKTYSHVGEVINDKRLHYPKSSSNDENTEIRTMDSNYLTEKGLSLVLDGMNFIEFTVPVGEELTITLYTAFTPIR</sequence>
<gene>
    <name evidence="1" type="ORF">AsAng_0012860</name>
    <name evidence="2" type="ORF">AsAng_0016290</name>
    <name evidence="3" type="ORF">AsAng_0016780</name>
</gene>
<protein>
    <submittedName>
        <fullName evidence="3">Uncharacterized protein</fullName>
    </submittedName>
</protein>
<dbReference type="KEGG" id="aup:AsAng_0012860"/>
<reference evidence="3" key="1">
    <citation type="submission" date="2022-09" db="EMBL/GenBank/DDBJ databases">
        <title>Aureispira anguillicida sp. nov., isolated from Leptocephalus of Japanese eel Anguilla japonica.</title>
        <authorList>
            <person name="Yuasa K."/>
            <person name="Mekata T."/>
            <person name="Ikunari K."/>
        </authorList>
    </citation>
    <scope>NUCLEOTIDE SEQUENCE</scope>
    <source>
        <strain evidence="3">EL160426</strain>
    </source>
</reference>
<evidence type="ECO:0000313" key="3">
    <source>
        <dbReference type="EMBL" id="BDS10968.1"/>
    </source>
</evidence>
<dbReference type="EMBL" id="AP026867">
    <property type="protein sequence ID" value="BDS10578.1"/>
    <property type="molecule type" value="Genomic_DNA"/>
</dbReference>
<dbReference type="AlphaFoldDB" id="A0A915YDC3"/>
<dbReference type="Proteomes" id="UP001060919">
    <property type="component" value="Chromosome"/>
</dbReference>